<reference evidence="1 2" key="1">
    <citation type="submission" date="2018-04" db="EMBL/GenBank/DDBJ databases">
        <title>Draft genome sequence of Pseudomonas syringae pv. actinidiae biovar 3 strains isolated from kiwifruit in Kagawa prefecture.</title>
        <authorList>
            <person name="Tabuchi M."/>
            <person name="Saito M."/>
            <person name="Fujiwara S."/>
            <person name="Sasa N."/>
            <person name="Akimitsu K."/>
            <person name="Gomi K."/>
            <person name="Konishi-Sugita S."/>
            <person name="Hamano K."/>
            <person name="Kataoka I."/>
        </authorList>
    </citation>
    <scope>NUCLEOTIDE SEQUENCE [LARGE SCALE GENOMIC DNA]</scope>
    <source>
        <strain evidence="1 2">MAFF212211</strain>
    </source>
</reference>
<evidence type="ECO:0000313" key="1">
    <source>
        <dbReference type="EMBL" id="GBH17919.1"/>
    </source>
</evidence>
<dbReference type="Proteomes" id="UP000248291">
    <property type="component" value="Unassembled WGS sequence"/>
</dbReference>
<gene>
    <name evidence="1" type="ORF">KPSA3_03896</name>
</gene>
<sequence>MLAKLLGRPVHVASHRFSHSLKGRHTLTKHSGRADGLSIRLRLLQLDARLTSELAYRALEHDAIPLANRLGIGVRKLPSCRDPISLEPHRDPSPHAPDLLRRHPFEEPFDRMVCAQVDHAAGAFFVQFARVLRRLGQGLGVANPDAHWHTRPAPDTRLDLPREIPKRLGNASEIRKALID</sequence>
<evidence type="ECO:0000313" key="2">
    <source>
        <dbReference type="Proteomes" id="UP000248291"/>
    </source>
</evidence>
<proteinExistence type="predicted"/>
<comment type="caution">
    <text evidence="1">The sequence shown here is derived from an EMBL/GenBank/DDBJ whole genome shotgun (WGS) entry which is preliminary data.</text>
</comment>
<dbReference type="EMBL" id="BGKA01000129">
    <property type="protein sequence ID" value="GBH17919.1"/>
    <property type="molecule type" value="Genomic_DNA"/>
</dbReference>
<organism evidence="1 2">
    <name type="scientific">Pseudomonas syringae pv. actinidiae</name>
    <dbReference type="NCBI Taxonomy" id="103796"/>
    <lineage>
        <taxon>Bacteria</taxon>
        <taxon>Pseudomonadati</taxon>
        <taxon>Pseudomonadota</taxon>
        <taxon>Gammaproteobacteria</taxon>
        <taxon>Pseudomonadales</taxon>
        <taxon>Pseudomonadaceae</taxon>
        <taxon>Pseudomonas</taxon>
        <taxon>Pseudomonas syringae</taxon>
    </lineage>
</organism>
<accession>A0AAN4Q5J4</accession>
<protein>
    <submittedName>
        <fullName evidence="1">Hydroxymethylpyrimidine pyrophosphatase and other HAD family phosphatase</fullName>
    </submittedName>
</protein>
<name>A0AAN4Q5J4_PSESF</name>
<dbReference type="AlphaFoldDB" id="A0AAN4Q5J4"/>